<dbReference type="Proteomes" id="UP000054538">
    <property type="component" value="Unassembled WGS sequence"/>
</dbReference>
<accession>A0A0D0DRT0</accession>
<keyword evidence="2" id="KW-1185">Reference proteome</keyword>
<name>A0A0D0DRT0_9AGAM</name>
<gene>
    <name evidence="1" type="ORF">PAXRUDRAFT_151594</name>
</gene>
<organism evidence="1 2">
    <name type="scientific">Paxillus rubicundulus Ve08.2h10</name>
    <dbReference type="NCBI Taxonomy" id="930991"/>
    <lineage>
        <taxon>Eukaryota</taxon>
        <taxon>Fungi</taxon>
        <taxon>Dikarya</taxon>
        <taxon>Basidiomycota</taxon>
        <taxon>Agaricomycotina</taxon>
        <taxon>Agaricomycetes</taxon>
        <taxon>Agaricomycetidae</taxon>
        <taxon>Boletales</taxon>
        <taxon>Paxilineae</taxon>
        <taxon>Paxillaceae</taxon>
        <taxon>Paxillus</taxon>
    </lineage>
</organism>
<protein>
    <submittedName>
        <fullName evidence="1">Unplaced genomic scaffold scaffold_676, whole genome shotgun sequence</fullName>
    </submittedName>
</protein>
<reference evidence="2" key="2">
    <citation type="submission" date="2015-01" db="EMBL/GenBank/DDBJ databases">
        <title>Evolutionary Origins and Diversification of the Mycorrhizal Mutualists.</title>
        <authorList>
            <consortium name="DOE Joint Genome Institute"/>
            <consortium name="Mycorrhizal Genomics Consortium"/>
            <person name="Kohler A."/>
            <person name="Kuo A."/>
            <person name="Nagy L.G."/>
            <person name="Floudas D."/>
            <person name="Copeland A."/>
            <person name="Barry K.W."/>
            <person name="Cichocki N."/>
            <person name="Veneault-Fourrey C."/>
            <person name="LaButti K."/>
            <person name="Lindquist E.A."/>
            <person name="Lipzen A."/>
            <person name="Lundell T."/>
            <person name="Morin E."/>
            <person name="Murat C."/>
            <person name="Riley R."/>
            <person name="Ohm R."/>
            <person name="Sun H."/>
            <person name="Tunlid A."/>
            <person name="Henrissat B."/>
            <person name="Grigoriev I.V."/>
            <person name="Hibbett D.S."/>
            <person name="Martin F."/>
        </authorList>
    </citation>
    <scope>NUCLEOTIDE SEQUENCE [LARGE SCALE GENOMIC DNA]</scope>
    <source>
        <strain evidence="2">Ve08.2h10</strain>
    </source>
</reference>
<sequence>ISLNILAYSMRVELLGGTKVLPCFGVIWGKCSTPLGLKGKPELHALCYHIWSTCDVRICGGLNTCGSLPVRAKDKTLWVDEAPVAAPVTVSIGSVP</sequence>
<dbReference type="HOGENOM" id="CLU_2365314_0_0_1"/>
<dbReference type="AlphaFoldDB" id="A0A0D0DRT0"/>
<proteinExistence type="predicted"/>
<dbReference type="EMBL" id="KN825498">
    <property type="protein sequence ID" value="KIK90576.1"/>
    <property type="molecule type" value="Genomic_DNA"/>
</dbReference>
<evidence type="ECO:0000313" key="1">
    <source>
        <dbReference type="EMBL" id="KIK90576.1"/>
    </source>
</evidence>
<evidence type="ECO:0000313" key="2">
    <source>
        <dbReference type="Proteomes" id="UP000054538"/>
    </source>
</evidence>
<dbReference type="InParanoid" id="A0A0D0DRT0"/>
<feature type="non-terminal residue" evidence="1">
    <location>
        <position position="1"/>
    </location>
</feature>
<reference evidence="1 2" key="1">
    <citation type="submission" date="2014-04" db="EMBL/GenBank/DDBJ databases">
        <authorList>
            <consortium name="DOE Joint Genome Institute"/>
            <person name="Kuo A."/>
            <person name="Kohler A."/>
            <person name="Jargeat P."/>
            <person name="Nagy L.G."/>
            <person name="Floudas D."/>
            <person name="Copeland A."/>
            <person name="Barry K.W."/>
            <person name="Cichocki N."/>
            <person name="Veneault-Fourrey C."/>
            <person name="LaButti K."/>
            <person name="Lindquist E.A."/>
            <person name="Lipzen A."/>
            <person name="Lundell T."/>
            <person name="Morin E."/>
            <person name="Murat C."/>
            <person name="Sun H."/>
            <person name="Tunlid A."/>
            <person name="Henrissat B."/>
            <person name="Grigoriev I.V."/>
            <person name="Hibbett D.S."/>
            <person name="Martin F."/>
            <person name="Nordberg H.P."/>
            <person name="Cantor M.N."/>
            <person name="Hua S.X."/>
        </authorList>
    </citation>
    <scope>NUCLEOTIDE SEQUENCE [LARGE SCALE GENOMIC DNA]</scope>
    <source>
        <strain evidence="1 2">Ve08.2h10</strain>
    </source>
</reference>